<dbReference type="Gene3D" id="3.40.50.300">
    <property type="entry name" value="P-loop containing nucleotide triphosphate hydrolases"/>
    <property type="match status" value="1"/>
</dbReference>
<dbReference type="PATRIC" id="fig|1317118.6.peg.3724"/>
<keyword evidence="3" id="KW-1185">Reference proteome</keyword>
<dbReference type="InterPro" id="IPR002586">
    <property type="entry name" value="CobQ/CobB/MinD/ParA_Nub-bd_dom"/>
</dbReference>
<dbReference type="RefSeq" id="WP_051487902.1">
    <property type="nucleotide sequence ID" value="NZ_AQQW01000014.1"/>
</dbReference>
<dbReference type="PANTHER" id="PTHR13696">
    <property type="entry name" value="P-LOOP CONTAINING NUCLEOSIDE TRIPHOSPHATE HYDROLASE"/>
    <property type="match status" value="1"/>
</dbReference>
<dbReference type="EMBL" id="AQQW01000014">
    <property type="protein sequence ID" value="ETW11254.1"/>
    <property type="molecule type" value="Genomic_DNA"/>
</dbReference>
<protein>
    <recommendedName>
        <fullName evidence="1">CobQ/CobB/MinD/ParA nucleotide binding domain-containing protein</fullName>
    </recommendedName>
</protein>
<gene>
    <name evidence="2" type="ORF">ATO8_18160</name>
</gene>
<dbReference type="SUPFAM" id="SSF52540">
    <property type="entry name" value="P-loop containing nucleoside triphosphate hydrolases"/>
    <property type="match status" value="1"/>
</dbReference>
<evidence type="ECO:0000259" key="1">
    <source>
        <dbReference type="Pfam" id="PF01656"/>
    </source>
</evidence>
<dbReference type="InterPro" id="IPR050678">
    <property type="entry name" value="DNA_Partitioning_ATPase"/>
</dbReference>
<dbReference type="InterPro" id="IPR027417">
    <property type="entry name" value="P-loop_NTPase"/>
</dbReference>
<dbReference type="STRING" id="1379903.ATO8_18160"/>
<proteinExistence type="predicted"/>
<evidence type="ECO:0000313" key="3">
    <source>
        <dbReference type="Proteomes" id="UP000019063"/>
    </source>
</evidence>
<reference evidence="2 3" key="1">
    <citation type="journal article" date="2014" name="Antonie Van Leeuwenhoek">
        <title>Roseivivax atlanticus sp. nov., isolated from surface seawater of the Atlantic Ocean.</title>
        <authorList>
            <person name="Li G."/>
            <person name="Lai Q."/>
            <person name="Liu X."/>
            <person name="Sun F."/>
            <person name="Shao Z."/>
        </authorList>
    </citation>
    <scope>NUCLEOTIDE SEQUENCE [LARGE SCALE GENOMIC DNA]</scope>
    <source>
        <strain evidence="2 3">22II-s10s</strain>
    </source>
</reference>
<accession>W4HEW8</accession>
<name>W4HEW8_9RHOB</name>
<dbReference type="PANTHER" id="PTHR13696:SF52">
    <property type="entry name" value="PARA FAMILY PROTEIN CT_582"/>
    <property type="match status" value="1"/>
</dbReference>
<comment type="caution">
    <text evidence="2">The sequence shown here is derived from an EMBL/GenBank/DDBJ whole genome shotgun (WGS) entry which is preliminary data.</text>
</comment>
<organism evidence="2 3">
    <name type="scientific">Roseivivax marinus</name>
    <dbReference type="NCBI Taxonomy" id="1379903"/>
    <lineage>
        <taxon>Bacteria</taxon>
        <taxon>Pseudomonadati</taxon>
        <taxon>Pseudomonadota</taxon>
        <taxon>Alphaproteobacteria</taxon>
        <taxon>Rhodobacterales</taxon>
        <taxon>Roseobacteraceae</taxon>
        <taxon>Roseivivax</taxon>
    </lineage>
</organism>
<dbReference type="CDD" id="cd02042">
    <property type="entry name" value="ParAB_family"/>
    <property type="match status" value="1"/>
</dbReference>
<evidence type="ECO:0000313" key="2">
    <source>
        <dbReference type="EMBL" id="ETW11254.1"/>
    </source>
</evidence>
<dbReference type="eggNOG" id="COG1192">
    <property type="taxonomic scope" value="Bacteria"/>
</dbReference>
<sequence length="467" mass="52281">MLIDFIDQLSVTMAGVQSKLQRDLTMRTRVERRFSIRDIASFLPMDSQYLTKLIAKSAEEDPDFPAGTKEGRERTFSPDEVMLMRGMLHNGGKRQFLHWRKPGENLPVVTFGAQKGGTGKSLTAAHFAQYISMHYGLRVGIIDMDPQATASLYFADADLELFSPNTASVDAFIGADAPEKVAATKELQEPTTDEMNAMWHKTPWPGVRLLPGSASIQNGDISLFFCAQKPGSAIYRVLKDAIDCWERAHPPRTSYDELWKADGSFNIYRYREALSETFDVVIIDQQPSLTLMQLNGLIAASSCIMPQTMKGFDLSTLTTYADSIGEYLYSIQSSRDGADEIRKIGAGQHKVLATIVQEANDQDLDHLVDLYSRAPDLFMKVWYVRSDAIANASEEYKSIYEYDPPRSRRASAKTFTDNANAVNDELVRTVLPHLPLRGYADEFIKERWNDDGETETHGQPTAADVDA</sequence>
<dbReference type="AlphaFoldDB" id="W4HEW8"/>
<feature type="domain" description="CobQ/CobB/MinD/ParA nucleotide binding" evidence="1">
    <location>
        <begin position="111"/>
        <end position="233"/>
    </location>
</feature>
<dbReference type="Pfam" id="PF01656">
    <property type="entry name" value="CbiA"/>
    <property type="match status" value="1"/>
</dbReference>
<dbReference type="Proteomes" id="UP000019063">
    <property type="component" value="Unassembled WGS sequence"/>
</dbReference>